<proteinExistence type="predicted"/>
<gene>
    <name evidence="1" type="ORF">HID58_078846</name>
</gene>
<evidence type="ECO:0000313" key="1">
    <source>
        <dbReference type="EMBL" id="KAH0871824.1"/>
    </source>
</evidence>
<keyword evidence="2" id="KW-1185">Reference proteome</keyword>
<sequence length="122" mass="13895">MTSSSSKVTEQLSFYLPNHSLTQLTPSLISFKSYSGFLIFIMTLNLEFGPNLYINNLYINQGIPRVTHKDFSIPIAKVFKKKTTTELVSDRCLKFTGGFVLGDLETQDSQSPEITYWPVRVY</sequence>
<dbReference type="Proteomes" id="UP000824890">
    <property type="component" value="Unassembled WGS sequence"/>
</dbReference>
<reference evidence="1 2" key="1">
    <citation type="submission" date="2021-05" db="EMBL/GenBank/DDBJ databases">
        <title>Genome Assembly of Synthetic Allotetraploid Brassica napus Reveals Homoeologous Exchanges between Subgenomes.</title>
        <authorList>
            <person name="Davis J.T."/>
        </authorList>
    </citation>
    <scope>NUCLEOTIDE SEQUENCE [LARGE SCALE GENOMIC DNA]</scope>
    <source>
        <strain evidence="2">cv. Da-Ae</strain>
        <tissue evidence="1">Seedling</tissue>
    </source>
</reference>
<dbReference type="EMBL" id="JAGKQM010000017">
    <property type="protein sequence ID" value="KAH0871824.1"/>
    <property type="molecule type" value="Genomic_DNA"/>
</dbReference>
<organism evidence="1 2">
    <name type="scientific">Brassica napus</name>
    <name type="common">Rape</name>
    <dbReference type="NCBI Taxonomy" id="3708"/>
    <lineage>
        <taxon>Eukaryota</taxon>
        <taxon>Viridiplantae</taxon>
        <taxon>Streptophyta</taxon>
        <taxon>Embryophyta</taxon>
        <taxon>Tracheophyta</taxon>
        <taxon>Spermatophyta</taxon>
        <taxon>Magnoliopsida</taxon>
        <taxon>eudicotyledons</taxon>
        <taxon>Gunneridae</taxon>
        <taxon>Pentapetalae</taxon>
        <taxon>rosids</taxon>
        <taxon>malvids</taxon>
        <taxon>Brassicales</taxon>
        <taxon>Brassicaceae</taxon>
        <taxon>Brassiceae</taxon>
        <taxon>Brassica</taxon>
    </lineage>
</organism>
<protein>
    <submittedName>
        <fullName evidence="1">Uncharacterized protein</fullName>
    </submittedName>
</protein>
<evidence type="ECO:0000313" key="2">
    <source>
        <dbReference type="Proteomes" id="UP000824890"/>
    </source>
</evidence>
<comment type="caution">
    <text evidence="1">The sequence shown here is derived from an EMBL/GenBank/DDBJ whole genome shotgun (WGS) entry which is preliminary data.</text>
</comment>
<name>A0ABQ7YV66_BRANA</name>
<accession>A0ABQ7YV66</accession>